<organism evidence="6">
    <name type="scientific">Triticum aestivum</name>
    <name type="common">Wheat</name>
    <dbReference type="NCBI Taxonomy" id="4565"/>
    <lineage>
        <taxon>Eukaryota</taxon>
        <taxon>Viridiplantae</taxon>
        <taxon>Streptophyta</taxon>
        <taxon>Embryophyta</taxon>
        <taxon>Tracheophyta</taxon>
        <taxon>Spermatophyta</taxon>
        <taxon>Magnoliopsida</taxon>
        <taxon>Liliopsida</taxon>
        <taxon>Poales</taxon>
        <taxon>Poaceae</taxon>
        <taxon>BOP clade</taxon>
        <taxon>Pooideae</taxon>
        <taxon>Triticodae</taxon>
        <taxon>Triticeae</taxon>
        <taxon>Triticinae</taxon>
        <taxon>Triticum</taxon>
    </lineage>
</organism>
<dbReference type="PANTHER" id="PTHR23291">
    <property type="entry name" value="BAX INHIBITOR-RELATED"/>
    <property type="match status" value="1"/>
</dbReference>
<dbReference type="OrthoDB" id="7933078at2759"/>
<dbReference type="Gramene" id="TraesCS3D03G1051300.1">
    <property type="protein sequence ID" value="TraesCS3D03G1051300.1.CDS"/>
    <property type="gene ID" value="TraesCS3D03G1051300"/>
</dbReference>
<dbReference type="GO" id="GO:0005262">
    <property type="term" value="F:calcium channel activity"/>
    <property type="evidence" value="ECO:0000318"/>
    <property type="project" value="GO_Central"/>
</dbReference>
<dbReference type="PANTHER" id="PTHR23291:SF119">
    <property type="entry name" value="BI1-LIKE PROTEIN"/>
    <property type="match status" value="1"/>
</dbReference>
<evidence type="ECO:0000256" key="3">
    <source>
        <dbReference type="ARBA" id="ARBA00022989"/>
    </source>
</evidence>
<evidence type="ECO:0000256" key="4">
    <source>
        <dbReference type="ARBA" id="ARBA00023136"/>
    </source>
</evidence>
<dbReference type="AlphaFoldDB" id="A0A3B6H5S5"/>
<dbReference type="PaxDb" id="4565-Traes_3B_C539B066C.1"/>
<keyword evidence="4 5" id="KW-0472">Membrane</keyword>
<keyword evidence="3 5" id="KW-1133">Transmembrane helix</keyword>
<reference evidence="6" key="2">
    <citation type="submission" date="2018-10" db="UniProtKB">
        <authorList>
            <consortium name="EnsemblPlants"/>
        </authorList>
    </citation>
    <scope>IDENTIFICATION</scope>
</reference>
<feature type="transmembrane region" description="Helical" evidence="5">
    <location>
        <begin position="44"/>
        <end position="63"/>
    </location>
</feature>
<reference evidence="6" key="1">
    <citation type="submission" date="2018-08" db="EMBL/GenBank/DDBJ databases">
        <authorList>
            <person name="Rossello M."/>
        </authorList>
    </citation>
    <scope>NUCLEOTIDE SEQUENCE [LARGE SCALE GENOMIC DNA]</scope>
    <source>
        <strain evidence="6">cv. Chinese Spring</strain>
    </source>
</reference>
<evidence type="ECO:0000313" key="7">
    <source>
        <dbReference type="Proteomes" id="UP000019116"/>
    </source>
</evidence>
<dbReference type="STRING" id="4565.A0A3B6H5S5"/>
<evidence type="ECO:0000313" key="6">
    <source>
        <dbReference type="EnsemblPlants" id="TraesCS3D02G476100.1"/>
    </source>
</evidence>
<dbReference type="Gramene" id="TraesWEE_scaffold_156501_01G000100.1">
    <property type="protein sequence ID" value="TraesWEE_scaffold_156501_01G000100.1"/>
    <property type="gene ID" value="TraesWEE_scaffold_156501_01G000100"/>
</dbReference>
<dbReference type="GO" id="GO:0030968">
    <property type="term" value="P:endoplasmic reticulum unfolded protein response"/>
    <property type="evidence" value="ECO:0000318"/>
    <property type="project" value="GO_Central"/>
</dbReference>
<dbReference type="Gramene" id="TraesCS3D02G476100.1">
    <property type="protein sequence ID" value="TraesCS3D02G476100.1"/>
    <property type="gene ID" value="TraesCS3D02G476100"/>
</dbReference>
<dbReference type="Proteomes" id="UP000019116">
    <property type="component" value="Chromosome 3D"/>
</dbReference>
<feature type="transmembrane region" description="Helical" evidence="5">
    <location>
        <begin position="181"/>
        <end position="201"/>
    </location>
</feature>
<accession>A0A3B6H5S5</accession>
<dbReference type="InterPro" id="IPR006214">
    <property type="entry name" value="Bax_inhibitor_1-related"/>
</dbReference>
<dbReference type="EnsemblPlants" id="TraesCS3D02G476100.1">
    <property type="protein sequence ID" value="TraesCS3D02G476100.1"/>
    <property type="gene ID" value="TraesCS3D02G476100"/>
</dbReference>
<dbReference type="SMR" id="A0A3B6H5S5"/>
<dbReference type="OMA" id="HMICGAL"/>
<evidence type="ECO:0000256" key="2">
    <source>
        <dbReference type="ARBA" id="ARBA00022692"/>
    </source>
</evidence>
<feature type="transmembrane region" description="Helical" evidence="5">
    <location>
        <begin position="153"/>
        <end position="175"/>
    </location>
</feature>
<protein>
    <recommendedName>
        <fullName evidence="8">BI1-like protein</fullName>
    </recommendedName>
</protein>
<dbReference type="Gramene" id="TraesROB_scaffold_147297_01G000100.1">
    <property type="protein sequence ID" value="TraesROB_scaffold_147297_01G000100.1"/>
    <property type="gene ID" value="TraesROB_scaffold_147297_01G000100"/>
</dbReference>
<comment type="similarity">
    <text evidence="5">Belongs to the BI1 family.</text>
</comment>
<name>A0A3B6H5S5_WHEAT</name>
<dbReference type="GO" id="GO:0016020">
    <property type="term" value="C:membrane"/>
    <property type="evidence" value="ECO:0000318"/>
    <property type="project" value="GO_Central"/>
</dbReference>
<dbReference type="Gramene" id="TraesCAD_scaffold_019711_01G000300.1">
    <property type="protein sequence ID" value="TraesCAD_scaffold_019711_01G000300.1"/>
    <property type="gene ID" value="TraesCAD_scaffold_019711_01G000300"/>
</dbReference>
<dbReference type="Gramene" id="TraesRN3D0101099000.1">
    <property type="protein sequence ID" value="TraesRN3D0101099000.1"/>
    <property type="gene ID" value="TraesRN3D0101099000"/>
</dbReference>
<comment type="subcellular location">
    <subcellularLocation>
        <location evidence="1">Membrane</location>
        <topology evidence="1">Multi-pass membrane protein</topology>
    </subcellularLocation>
</comment>
<feature type="transmembrane region" description="Helical" evidence="5">
    <location>
        <begin position="105"/>
        <end position="127"/>
    </location>
</feature>
<evidence type="ECO:0008006" key="8">
    <source>
        <dbReference type="Google" id="ProtNLM"/>
    </source>
</evidence>
<evidence type="ECO:0000256" key="5">
    <source>
        <dbReference type="RuleBase" id="RU004379"/>
    </source>
</evidence>
<dbReference type="Gramene" id="TraesCLE_scaffold_132351_01G000100.1">
    <property type="protein sequence ID" value="TraesCLE_scaffold_132351_01G000100.1"/>
    <property type="gene ID" value="TraesCLE_scaffold_132351_01G000100"/>
</dbReference>
<evidence type="ECO:0000256" key="1">
    <source>
        <dbReference type="ARBA" id="ARBA00004141"/>
    </source>
</evidence>
<dbReference type="Gramene" id="TraesJAG3D03G01988940.1">
    <property type="protein sequence ID" value="TraesJAG3D03G01988940.1"/>
    <property type="gene ID" value="TraesJAG3D03G01988940"/>
</dbReference>
<feature type="transmembrane region" description="Helical" evidence="5">
    <location>
        <begin position="213"/>
        <end position="237"/>
    </location>
</feature>
<dbReference type="Gramene" id="TraesKAR3D01G0416760.1">
    <property type="protein sequence ID" value="cds.TraesKAR3D01G0416760.1"/>
    <property type="gene ID" value="TraesKAR3D01G0416760"/>
</dbReference>
<keyword evidence="7" id="KW-1185">Reference proteome</keyword>
<sequence length="240" mass="26499">MSGHQKGGDIEAGTSGGTATAPAQVLYPGMAESPELRWALIRKIYVILSLQLLLTAVVAAVVVKVRAIPHFFVSSYAGLGVYIFILIFPFIVLCPLYCYRQKHPVNLLLLGVFTVAISFAVGMTCAFTSDLHDMRCLTAYTFWAAKRGKDFRFLGPFLFASLIMLLVFGFIQILFPLGKLSHMICGALAALIFSGYIVYDTDDIIKRYTYDEYVWAAVSLYLDIINLFTALLTLFSAGDS</sequence>
<dbReference type="Pfam" id="PF01027">
    <property type="entry name" value="Bax1-I"/>
    <property type="match status" value="1"/>
</dbReference>
<dbReference type="Gramene" id="TraesARI3D03G02016010.1">
    <property type="protein sequence ID" value="TraesARI3D03G02016010.1"/>
    <property type="gene ID" value="TraesARI3D03G02016010"/>
</dbReference>
<proteinExistence type="inferred from homology"/>
<keyword evidence="2 5" id="KW-0812">Transmembrane</keyword>
<feature type="transmembrane region" description="Helical" evidence="5">
    <location>
        <begin position="75"/>
        <end position="99"/>
    </location>
</feature>